<feature type="region of interest" description="Disordered" evidence="1">
    <location>
        <begin position="1"/>
        <end position="47"/>
    </location>
</feature>
<sequence>MPPTGGPPIEGSSRSRTPPPPRSRTPNPGAYTTAKMRPQGSLAPFRS</sequence>
<protein>
    <submittedName>
        <fullName evidence="3">Uncharacterized protein</fullName>
    </submittedName>
</protein>
<evidence type="ECO:0000256" key="1">
    <source>
        <dbReference type="SAM" id="MobiDB-lite"/>
    </source>
</evidence>
<keyword evidence="2" id="KW-1185">Reference proteome</keyword>
<evidence type="ECO:0000313" key="3">
    <source>
        <dbReference type="WBParaSite" id="L893_g5090.t1"/>
    </source>
</evidence>
<dbReference type="WBParaSite" id="L893_g5090.t1">
    <property type="protein sequence ID" value="L893_g5090.t1"/>
    <property type="gene ID" value="L893_g5090"/>
</dbReference>
<accession>A0A1I8AFY8</accession>
<reference evidence="3" key="1">
    <citation type="submission" date="2016-11" db="UniProtKB">
        <authorList>
            <consortium name="WormBaseParasite"/>
        </authorList>
    </citation>
    <scope>IDENTIFICATION</scope>
</reference>
<dbReference type="Proteomes" id="UP000095287">
    <property type="component" value="Unplaced"/>
</dbReference>
<organism evidence="2 3">
    <name type="scientific">Steinernema glaseri</name>
    <dbReference type="NCBI Taxonomy" id="37863"/>
    <lineage>
        <taxon>Eukaryota</taxon>
        <taxon>Metazoa</taxon>
        <taxon>Ecdysozoa</taxon>
        <taxon>Nematoda</taxon>
        <taxon>Chromadorea</taxon>
        <taxon>Rhabditida</taxon>
        <taxon>Tylenchina</taxon>
        <taxon>Panagrolaimomorpha</taxon>
        <taxon>Strongyloidoidea</taxon>
        <taxon>Steinernematidae</taxon>
        <taxon>Steinernema</taxon>
    </lineage>
</organism>
<name>A0A1I8AFY8_9BILA</name>
<proteinExistence type="predicted"/>
<dbReference type="AlphaFoldDB" id="A0A1I8AFY8"/>
<evidence type="ECO:0000313" key="2">
    <source>
        <dbReference type="Proteomes" id="UP000095287"/>
    </source>
</evidence>